<evidence type="ECO:0000256" key="2">
    <source>
        <dbReference type="ARBA" id="ARBA00022475"/>
    </source>
</evidence>
<keyword evidence="3 6" id="KW-0812">Transmembrane</keyword>
<accession>A0A1T4L4C8</accession>
<organism evidence="8 9">
    <name type="scientific">Vibrio cincinnatiensis DSM 19608</name>
    <dbReference type="NCBI Taxonomy" id="1123491"/>
    <lineage>
        <taxon>Bacteria</taxon>
        <taxon>Pseudomonadati</taxon>
        <taxon>Pseudomonadota</taxon>
        <taxon>Gammaproteobacteria</taxon>
        <taxon>Vibrionales</taxon>
        <taxon>Vibrionaceae</taxon>
        <taxon>Vibrio</taxon>
    </lineage>
</organism>
<feature type="domain" description="Type II secretion system protein GspF" evidence="7">
    <location>
        <begin position="124"/>
        <end position="250"/>
    </location>
</feature>
<dbReference type="GO" id="GO:0005886">
    <property type="term" value="C:plasma membrane"/>
    <property type="evidence" value="ECO:0007669"/>
    <property type="project" value="UniProtKB-SubCell"/>
</dbReference>
<evidence type="ECO:0000256" key="3">
    <source>
        <dbReference type="ARBA" id="ARBA00022692"/>
    </source>
</evidence>
<dbReference type="RefSeq" id="WP_078924876.1">
    <property type="nucleotide sequence ID" value="NZ_FUXB01000002.1"/>
</dbReference>
<comment type="subcellular location">
    <subcellularLocation>
        <location evidence="1">Cell membrane</location>
        <topology evidence="1">Multi-pass membrane protein</topology>
    </subcellularLocation>
</comment>
<evidence type="ECO:0000313" key="8">
    <source>
        <dbReference type="EMBL" id="SJZ49401.1"/>
    </source>
</evidence>
<keyword evidence="2" id="KW-1003">Cell membrane</keyword>
<feature type="transmembrane region" description="Helical" evidence="6">
    <location>
        <begin position="269"/>
        <end position="288"/>
    </location>
</feature>
<dbReference type="EMBL" id="FUXB01000002">
    <property type="protein sequence ID" value="SJZ49401.1"/>
    <property type="molecule type" value="Genomic_DNA"/>
</dbReference>
<dbReference type="InterPro" id="IPR042094">
    <property type="entry name" value="T2SS_GspF_sf"/>
</dbReference>
<protein>
    <submittedName>
        <fullName evidence="8">Tight adherence protein B</fullName>
    </submittedName>
</protein>
<dbReference type="Proteomes" id="UP000190834">
    <property type="component" value="Unassembled WGS sequence"/>
</dbReference>
<keyword evidence="4 6" id="KW-1133">Transmembrane helix</keyword>
<dbReference type="AlphaFoldDB" id="A0A1T4L4C8"/>
<evidence type="ECO:0000256" key="1">
    <source>
        <dbReference type="ARBA" id="ARBA00004651"/>
    </source>
</evidence>
<proteinExistence type="predicted"/>
<name>A0A1T4L4C8_VIBCI</name>
<keyword evidence="9" id="KW-1185">Reference proteome</keyword>
<sequence>MSALYLLIALITIGMSGVCFYLAQKIDIDDVVVENMPSQKRAAQKHVHSMVTMERLQQLGFSRSPLKNITLLGLILTISLFFAQSLGWMGLILSLMTGLFMTFAIAQWRRSNIKLRVIQQLPSFVDQVNRRIKVGLSVNQAIEQSSKTTTAPLKTILARVAHRRALGIELQDAFHKESVITGVSAFRLLGSIFNINTRYGGSINESLDSLVKLLRQQDLSRRELKSITGETRITAWVIGSAPIIVSAYMMMQNPELLLNMWDSPEGQNALVLGITMQCLGVILIWRMFRTL</sequence>
<dbReference type="STRING" id="1123491.SAMN02745782_00468"/>
<feature type="transmembrane region" description="Helical" evidence="6">
    <location>
        <begin position="65"/>
        <end position="82"/>
    </location>
</feature>
<reference evidence="9" key="1">
    <citation type="submission" date="2017-02" db="EMBL/GenBank/DDBJ databases">
        <authorList>
            <person name="Varghese N."/>
            <person name="Submissions S."/>
        </authorList>
    </citation>
    <scope>NUCLEOTIDE SEQUENCE [LARGE SCALE GENOMIC DNA]</scope>
    <source>
        <strain evidence="9">DSM 19608</strain>
    </source>
</reference>
<evidence type="ECO:0000256" key="4">
    <source>
        <dbReference type="ARBA" id="ARBA00022989"/>
    </source>
</evidence>
<feature type="transmembrane region" description="Helical" evidence="6">
    <location>
        <begin position="231"/>
        <end position="249"/>
    </location>
</feature>
<evidence type="ECO:0000256" key="6">
    <source>
        <dbReference type="SAM" id="Phobius"/>
    </source>
</evidence>
<gene>
    <name evidence="8" type="ORF">SAMN02745782_00468</name>
</gene>
<dbReference type="Gene3D" id="1.20.81.30">
    <property type="entry name" value="Type II secretion system (T2SS), domain F"/>
    <property type="match status" value="1"/>
</dbReference>
<dbReference type="PANTHER" id="PTHR35007">
    <property type="entry name" value="INTEGRAL MEMBRANE PROTEIN-RELATED"/>
    <property type="match status" value="1"/>
</dbReference>
<dbReference type="GeneID" id="70583316"/>
<evidence type="ECO:0000313" key="9">
    <source>
        <dbReference type="Proteomes" id="UP000190834"/>
    </source>
</evidence>
<dbReference type="PANTHER" id="PTHR35007:SF1">
    <property type="entry name" value="PILUS ASSEMBLY PROTEIN"/>
    <property type="match status" value="1"/>
</dbReference>
<evidence type="ECO:0000256" key="5">
    <source>
        <dbReference type="ARBA" id="ARBA00023136"/>
    </source>
</evidence>
<evidence type="ECO:0000259" key="7">
    <source>
        <dbReference type="Pfam" id="PF00482"/>
    </source>
</evidence>
<dbReference type="Pfam" id="PF00482">
    <property type="entry name" value="T2SSF"/>
    <property type="match status" value="1"/>
</dbReference>
<keyword evidence="5 6" id="KW-0472">Membrane</keyword>
<feature type="transmembrane region" description="Helical" evidence="6">
    <location>
        <begin position="6"/>
        <end position="23"/>
    </location>
</feature>
<dbReference type="InterPro" id="IPR018076">
    <property type="entry name" value="T2SS_GspF_dom"/>
</dbReference>
<feature type="transmembrane region" description="Helical" evidence="6">
    <location>
        <begin position="88"/>
        <end position="106"/>
    </location>
</feature>
<dbReference type="OrthoDB" id="597333at2"/>